<evidence type="ECO:0000313" key="1">
    <source>
        <dbReference type="EMBL" id="RRB15246.1"/>
    </source>
</evidence>
<keyword evidence="2" id="KW-1185">Reference proteome</keyword>
<dbReference type="Gene3D" id="3.40.50.2300">
    <property type="match status" value="1"/>
</dbReference>
<gene>
    <name evidence="1" type="ORF">EHT87_11940</name>
</gene>
<organism evidence="1 2">
    <name type="scientific">Larkinella knui</name>
    <dbReference type="NCBI Taxonomy" id="2025310"/>
    <lineage>
        <taxon>Bacteria</taxon>
        <taxon>Pseudomonadati</taxon>
        <taxon>Bacteroidota</taxon>
        <taxon>Cytophagia</taxon>
        <taxon>Cytophagales</taxon>
        <taxon>Spirosomataceae</taxon>
        <taxon>Larkinella</taxon>
    </lineage>
</organism>
<dbReference type="GO" id="GO:0003677">
    <property type="term" value="F:DNA binding"/>
    <property type="evidence" value="ECO:0007669"/>
    <property type="project" value="UniProtKB-KW"/>
</dbReference>
<protein>
    <submittedName>
        <fullName evidence="1">DNA-binding response regulator</fullName>
    </submittedName>
</protein>
<comment type="caution">
    <text evidence="1">The sequence shown here is derived from an EMBL/GenBank/DDBJ whole genome shotgun (WGS) entry which is preliminary data.</text>
</comment>
<dbReference type="Proteomes" id="UP000274271">
    <property type="component" value="Unassembled WGS sequence"/>
</dbReference>
<dbReference type="RefSeq" id="WP_124906850.1">
    <property type="nucleotide sequence ID" value="NZ_RQJP01000002.1"/>
</dbReference>
<reference evidence="1 2" key="1">
    <citation type="submission" date="2018-11" db="EMBL/GenBank/DDBJ databases">
        <authorList>
            <person name="Zhou Z."/>
            <person name="Wang G."/>
        </authorList>
    </citation>
    <scope>NUCLEOTIDE SEQUENCE [LARGE SCALE GENOMIC DNA]</scope>
    <source>
        <strain evidence="1 2">KCTC42998</strain>
    </source>
</reference>
<keyword evidence="1" id="KW-0238">DNA-binding</keyword>
<evidence type="ECO:0000313" key="2">
    <source>
        <dbReference type="Proteomes" id="UP000274271"/>
    </source>
</evidence>
<name>A0A3P1CQ96_9BACT</name>
<dbReference type="OrthoDB" id="1013073at2"/>
<proteinExistence type="predicted"/>
<dbReference type="EMBL" id="RQJP01000002">
    <property type="protein sequence ID" value="RRB15246.1"/>
    <property type="molecule type" value="Genomic_DNA"/>
</dbReference>
<sequence>MIFTIMTEYAFAKRYLQLGIKGYISKQAEDAEIRKAVHTILCGKLSVCPELQDKIKEDNHYSRELDPFDVLPNRELEIAFHLVRSKSVSHIADTLNVHTRRSVPTKPGFWTN</sequence>
<dbReference type="AlphaFoldDB" id="A0A3P1CQ96"/>
<accession>A0A3P1CQ96</accession>